<evidence type="ECO:0000313" key="4">
    <source>
        <dbReference type="Proteomes" id="UP001075461"/>
    </source>
</evidence>
<evidence type="ECO:0000256" key="1">
    <source>
        <dbReference type="SAM" id="Phobius"/>
    </source>
</evidence>
<dbReference type="EMBL" id="JAPXGP010000001">
    <property type="protein sequence ID" value="MCZ6161043.1"/>
    <property type="molecule type" value="Genomic_DNA"/>
</dbReference>
<protein>
    <submittedName>
        <fullName evidence="3">Zonula occludens toxin</fullName>
    </submittedName>
</protein>
<dbReference type="SUPFAM" id="SSF52540">
    <property type="entry name" value="P-loop containing nucleoside triphosphate hydrolases"/>
    <property type="match status" value="1"/>
</dbReference>
<dbReference type="Pfam" id="PF05707">
    <property type="entry name" value="Zot"/>
    <property type="match status" value="1"/>
</dbReference>
<feature type="transmembrane region" description="Helical" evidence="1">
    <location>
        <begin position="225"/>
        <end position="244"/>
    </location>
</feature>
<comment type="caution">
    <text evidence="3">The sequence shown here is derived from an EMBL/GenBank/DDBJ whole genome shotgun (WGS) entry which is preliminary data.</text>
</comment>
<evidence type="ECO:0000313" key="3">
    <source>
        <dbReference type="EMBL" id="MCZ6161043.1"/>
    </source>
</evidence>
<dbReference type="InterPro" id="IPR008900">
    <property type="entry name" value="Zot_N"/>
</dbReference>
<keyword evidence="1" id="KW-1133">Transmembrane helix</keyword>
<dbReference type="RefSeq" id="WP_269479533.1">
    <property type="nucleotide sequence ID" value="NZ_JAPXGP010000001.1"/>
</dbReference>
<dbReference type="AlphaFoldDB" id="A0A9Q4KK08"/>
<reference evidence="3" key="1">
    <citation type="submission" date="2022-12" db="EMBL/GenBank/DDBJ databases">
        <title>Species Delineation and Comparative Genomics within the Campylobacter ureolyticus Complex.</title>
        <authorList>
            <person name="Maki J."/>
            <person name="Howard M."/>
            <person name="Connelly S."/>
            <person name="Hardy D.J."/>
            <person name="Cameron A."/>
        </authorList>
    </citation>
    <scope>NUCLEOTIDE SEQUENCE</scope>
    <source>
        <strain evidence="3">URMC_786</strain>
    </source>
</reference>
<proteinExistence type="predicted"/>
<dbReference type="Gene3D" id="3.40.50.300">
    <property type="entry name" value="P-loop containing nucleotide triphosphate hydrolases"/>
    <property type="match status" value="1"/>
</dbReference>
<keyword evidence="1" id="KW-0472">Membrane</keyword>
<keyword evidence="1" id="KW-0812">Transmembrane</keyword>
<evidence type="ECO:0000259" key="2">
    <source>
        <dbReference type="Pfam" id="PF05707"/>
    </source>
</evidence>
<feature type="domain" description="Zona occludens toxin N-terminal" evidence="2">
    <location>
        <begin position="2"/>
        <end position="212"/>
    </location>
</feature>
<name>A0A9Q4KK08_9BACT</name>
<dbReference type="Proteomes" id="UP001075461">
    <property type="component" value="Unassembled WGS sequence"/>
</dbReference>
<accession>A0A9Q4KK08</accession>
<organism evidence="3 4">
    <name type="scientific">Campylobacter ureolyticus</name>
    <dbReference type="NCBI Taxonomy" id="827"/>
    <lineage>
        <taxon>Bacteria</taxon>
        <taxon>Pseudomonadati</taxon>
        <taxon>Campylobacterota</taxon>
        <taxon>Epsilonproteobacteria</taxon>
        <taxon>Campylobacterales</taxon>
        <taxon>Campylobacteraceae</taxon>
        <taxon>Campylobacter</taxon>
    </lineage>
</organism>
<gene>
    <name evidence="3" type="ORF">O6B92_01595</name>
</gene>
<dbReference type="InterPro" id="IPR027417">
    <property type="entry name" value="P-loop_NTPase"/>
</dbReference>
<sequence>MAISYITGIPGSGKSYFAVYQIYKEFLEKPKKKGFLNFKKELPKTSKYLFLYTNINQFKFELKDNFIPFDNTDFNFKLNTLYQVYKSVDGKDDTLLIEKAKELDLYQVLIVLDEAHNFLNDKEDEVLKWWLTYHRHLYQDIILITQDFSLIATGYKSIAEYFYKAIPAQLRLFKNKFRYQQFSSYKLYDKDLVNRKGIHIPILPEVFALYHSGDKTSTKSFIRQLIVIGIMIFILLFIGFKFFINKVLLKDVPKTEPTVTNQQTDLSTNEFLKSFEKNQDLNFESKYNFVYVFYCLKGYCNLKDEKEFYPYDIVSNIVLSSDPVYAKEISSFKNMQIYIYVFKDPVFDFLKTKKGVSENEKDSFNNSTFNNFKL</sequence>